<evidence type="ECO:0000256" key="7">
    <source>
        <dbReference type="ARBA" id="ARBA00022695"/>
    </source>
</evidence>
<evidence type="ECO:0000313" key="13">
    <source>
        <dbReference type="EMBL" id="GAA4312596.1"/>
    </source>
</evidence>
<keyword evidence="6" id="KW-0819">tRNA processing</keyword>
<keyword evidence="9" id="KW-0067">ATP-binding</keyword>
<comment type="caution">
    <text evidence="13">The sequence shown here is derived from an EMBL/GenBank/DDBJ whole genome shotgun (WGS) entry which is preliminary data.</text>
</comment>
<evidence type="ECO:0000256" key="11">
    <source>
        <dbReference type="ARBA" id="ARBA00048366"/>
    </source>
</evidence>
<comment type="subcellular location">
    <subcellularLocation>
        <location evidence="1">Cytoplasm</location>
    </subcellularLocation>
</comment>
<evidence type="ECO:0000259" key="12">
    <source>
        <dbReference type="PROSITE" id="PS51163"/>
    </source>
</evidence>
<dbReference type="Pfam" id="PF01300">
    <property type="entry name" value="Sua5_yciO_yrdC"/>
    <property type="match status" value="1"/>
</dbReference>
<dbReference type="PANTHER" id="PTHR17490:SF16">
    <property type="entry name" value="THREONYLCARBAMOYL-AMP SYNTHASE"/>
    <property type="match status" value="1"/>
</dbReference>
<keyword evidence="5" id="KW-0808">Transferase</keyword>
<dbReference type="EC" id="2.7.7.87" evidence="3"/>
<dbReference type="InterPro" id="IPR050156">
    <property type="entry name" value="TC-AMP_synthase_SUA5"/>
</dbReference>
<dbReference type="PANTHER" id="PTHR17490">
    <property type="entry name" value="SUA5"/>
    <property type="match status" value="1"/>
</dbReference>
<accession>A0ABP8FWT1</accession>
<keyword evidence="14" id="KW-1185">Reference proteome</keyword>
<evidence type="ECO:0000256" key="8">
    <source>
        <dbReference type="ARBA" id="ARBA00022741"/>
    </source>
</evidence>
<comment type="catalytic activity">
    <reaction evidence="11">
        <text>L-threonine + hydrogencarbonate + ATP = L-threonylcarbamoyladenylate + diphosphate + H2O</text>
        <dbReference type="Rhea" id="RHEA:36407"/>
        <dbReference type="ChEBI" id="CHEBI:15377"/>
        <dbReference type="ChEBI" id="CHEBI:17544"/>
        <dbReference type="ChEBI" id="CHEBI:30616"/>
        <dbReference type="ChEBI" id="CHEBI:33019"/>
        <dbReference type="ChEBI" id="CHEBI:57926"/>
        <dbReference type="ChEBI" id="CHEBI:73682"/>
        <dbReference type="EC" id="2.7.7.87"/>
    </reaction>
</comment>
<dbReference type="Proteomes" id="UP001501207">
    <property type="component" value="Unassembled WGS sequence"/>
</dbReference>
<evidence type="ECO:0000256" key="4">
    <source>
        <dbReference type="ARBA" id="ARBA00022490"/>
    </source>
</evidence>
<evidence type="ECO:0000313" key="14">
    <source>
        <dbReference type="Proteomes" id="UP001501207"/>
    </source>
</evidence>
<evidence type="ECO:0000256" key="1">
    <source>
        <dbReference type="ARBA" id="ARBA00004496"/>
    </source>
</evidence>
<evidence type="ECO:0000256" key="6">
    <source>
        <dbReference type="ARBA" id="ARBA00022694"/>
    </source>
</evidence>
<dbReference type="RefSeq" id="WP_344979277.1">
    <property type="nucleotide sequence ID" value="NZ_BAABFN010000005.1"/>
</dbReference>
<evidence type="ECO:0000256" key="9">
    <source>
        <dbReference type="ARBA" id="ARBA00022840"/>
    </source>
</evidence>
<evidence type="ECO:0000256" key="3">
    <source>
        <dbReference type="ARBA" id="ARBA00012584"/>
    </source>
</evidence>
<reference evidence="14" key="1">
    <citation type="journal article" date="2019" name="Int. J. Syst. Evol. Microbiol.">
        <title>The Global Catalogue of Microorganisms (GCM) 10K type strain sequencing project: providing services to taxonomists for standard genome sequencing and annotation.</title>
        <authorList>
            <consortium name="The Broad Institute Genomics Platform"/>
            <consortium name="The Broad Institute Genome Sequencing Center for Infectious Disease"/>
            <person name="Wu L."/>
            <person name="Ma J."/>
        </authorList>
    </citation>
    <scope>NUCLEOTIDE SEQUENCE [LARGE SCALE GENOMIC DNA]</scope>
    <source>
        <strain evidence="14">JCM 17664</strain>
    </source>
</reference>
<gene>
    <name evidence="13" type="ORF">GCM10023143_22360</name>
</gene>
<name>A0ABP8FWT1_9BACT</name>
<organism evidence="13 14">
    <name type="scientific">Compostibacter hankyongensis</name>
    <dbReference type="NCBI Taxonomy" id="1007089"/>
    <lineage>
        <taxon>Bacteria</taxon>
        <taxon>Pseudomonadati</taxon>
        <taxon>Bacteroidota</taxon>
        <taxon>Chitinophagia</taxon>
        <taxon>Chitinophagales</taxon>
        <taxon>Chitinophagaceae</taxon>
        <taxon>Compostibacter</taxon>
    </lineage>
</organism>
<feature type="domain" description="YrdC-like" evidence="12">
    <location>
        <begin position="9"/>
        <end position="194"/>
    </location>
</feature>
<dbReference type="PROSITE" id="PS51163">
    <property type="entry name" value="YRDC"/>
    <property type="match status" value="1"/>
</dbReference>
<dbReference type="EMBL" id="BAABFN010000005">
    <property type="protein sequence ID" value="GAA4312596.1"/>
    <property type="molecule type" value="Genomic_DNA"/>
</dbReference>
<keyword evidence="4" id="KW-0963">Cytoplasm</keyword>
<evidence type="ECO:0000256" key="2">
    <source>
        <dbReference type="ARBA" id="ARBA00007663"/>
    </source>
</evidence>
<sequence length="194" mass="21298">MSTNDPAFGPSVEGALATLRAGGLILYPTDTIWGIGCDATHAEAIRRIYALKRRDDRKSLILLLADERSLMQYVTSPPPDLHRLLQETGRPTTVIYEGAVGLPDNLVPADGSIAIRLVQEPFCKTLIKRLRKPLVSTSANISGQPSPGHFGEIAEEIRRGVDFVVPYRQDDRTKTAPSRIVKITTDGALKIIRE</sequence>
<dbReference type="NCBIfam" id="TIGR00057">
    <property type="entry name" value="L-threonylcarbamoyladenylate synthase"/>
    <property type="match status" value="1"/>
</dbReference>
<keyword evidence="8" id="KW-0547">Nucleotide-binding</keyword>
<comment type="similarity">
    <text evidence="2">Belongs to the SUA5 family.</text>
</comment>
<evidence type="ECO:0000256" key="10">
    <source>
        <dbReference type="ARBA" id="ARBA00029774"/>
    </source>
</evidence>
<dbReference type="SUPFAM" id="SSF55821">
    <property type="entry name" value="YrdC/RibB"/>
    <property type="match status" value="1"/>
</dbReference>
<proteinExistence type="inferred from homology"/>
<dbReference type="InterPro" id="IPR006070">
    <property type="entry name" value="Sua5-like_dom"/>
</dbReference>
<dbReference type="InterPro" id="IPR017945">
    <property type="entry name" value="DHBP_synth_RibB-like_a/b_dom"/>
</dbReference>
<dbReference type="Gene3D" id="3.90.870.10">
    <property type="entry name" value="DHBP synthase"/>
    <property type="match status" value="1"/>
</dbReference>
<keyword evidence="7" id="KW-0548">Nucleotidyltransferase</keyword>
<protein>
    <recommendedName>
        <fullName evidence="10">L-threonylcarbamoyladenylate synthase</fullName>
        <ecNumber evidence="3">2.7.7.87</ecNumber>
    </recommendedName>
    <alternativeName>
        <fullName evidence="10">L-threonylcarbamoyladenylate synthase</fullName>
    </alternativeName>
</protein>
<evidence type="ECO:0000256" key="5">
    <source>
        <dbReference type="ARBA" id="ARBA00022679"/>
    </source>
</evidence>